<protein>
    <submittedName>
        <fullName evidence="2">Uncharacterized protein</fullName>
    </submittedName>
</protein>
<proteinExistence type="predicted"/>
<feature type="chain" id="PRO_5030591233" evidence="1">
    <location>
        <begin position="26"/>
        <end position="156"/>
    </location>
</feature>
<reference evidence="2" key="1">
    <citation type="submission" date="2021-01" db="EMBL/GenBank/DDBJ databases">
        <authorList>
            <person name="Corre E."/>
            <person name="Pelletier E."/>
            <person name="Niang G."/>
            <person name="Scheremetjew M."/>
            <person name="Finn R."/>
            <person name="Kale V."/>
            <person name="Holt S."/>
            <person name="Cochrane G."/>
            <person name="Meng A."/>
            <person name="Brown T."/>
            <person name="Cohen L."/>
        </authorList>
    </citation>
    <scope>NUCLEOTIDE SEQUENCE</scope>
    <source>
        <strain evidence="2">NIES-381</strain>
    </source>
</reference>
<dbReference type="AlphaFoldDB" id="A0A7S1IP63"/>
<keyword evidence="1" id="KW-0732">Signal</keyword>
<dbReference type="EMBL" id="HBGA01079776">
    <property type="protein sequence ID" value="CAD9018658.1"/>
    <property type="molecule type" value="Transcribed_RNA"/>
</dbReference>
<gene>
    <name evidence="2" type="ORF">EGYM00392_LOCUS29770</name>
</gene>
<evidence type="ECO:0000313" key="2">
    <source>
        <dbReference type="EMBL" id="CAD9018658.1"/>
    </source>
</evidence>
<feature type="signal peptide" evidence="1">
    <location>
        <begin position="1"/>
        <end position="25"/>
    </location>
</feature>
<accession>A0A7S1IP63</accession>
<sequence length="156" mass="17283">MLARRDAQNTSWKAWLTLCIATAMSQDAPSTQGSGCRTMVASCGAQNTSWKAQSTLRTATSMSQGAPRTQVFRMPDDARPSRCAKQKLEGMVDIKNRHCDAPGCTTCPSFRMLDSCRNVSINRRRELTSAGTELVRLYRSQVRQIYNDVKAQVVAC</sequence>
<name>A0A7S1IP63_9EUGL</name>
<evidence type="ECO:0000256" key="1">
    <source>
        <dbReference type="SAM" id="SignalP"/>
    </source>
</evidence>
<organism evidence="2">
    <name type="scientific">Eutreptiella gymnastica</name>
    <dbReference type="NCBI Taxonomy" id="73025"/>
    <lineage>
        <taxon>Eukaryota</taxon>
        <taxon>Discoba</taxon>
        <taxon>Euglenozoa</taxon>
        <taxon>Euglenida</taxon>
        <taxon>Spirocuta</taxon>
        <taxon>Euglenophyceae</taxon>
        <taxon>Eutreptiales</taxon>
        <taxon>Eutreptiaceae</taxon>
        <taxon>Eutreptiella</taxon>
    </lineage>
</organism>